<reference evidence="1" key="1">
    <citation type="journal article" date="2021" name="Proc. Natl. Acad. Sci. U.S.A.">
        <title>A Catalog of Tens of Thousands of Viruses from Human Metagenomes Reveals Hidden Associations with Chronic Diseases.</title>
        <authorList>
            <person name="Tisza M.J."/>
            <person name="Buck C.B."/>
        </authorList>
    </citation>
    <scope>NUCLEOTIDE SEQUENCE</scope>
    <source>
        <strain evidence="1">CtEkS11</strain>
    </source>
</reference>
<proteinExistence type="predicted"/>
<organism evidence="1">
    <name type="scientific">Siphoviridae sp. ctEkS11</name>
    <dbReference type="NCBI Taxonomy" id="2827272"/>
    <lineage>
        <taxon>Viruses</taxon>
        <taxon>Duplodnaviria</taxon>
        <taxon>Heunggongvirae</taxon>
        <taxon>Uroviricota</taxon>
        <taxon>Caudoviricetes</taxon>
    </lineage>
</organism>
<protein>
    <submittedName>
        <fullName evidence="1">Uncharacterized protein</fullName>
    </submittedName>
</protein>
<name>A0A8S5R4Y5_9CAUD</name>
<dbReference type="EMBL" id="BK015807">
    <property type="protein sequence ID" value="DAE26061.1"/>
    <property type="molecule type" value="Genomic_DNA"/>
</dbReference>
<accession>A0A8S5R4Y5</accession>
<sequence length="38" mass="4209">MKSPKLLTCVRCTVGVLSEVNCTFIGNLILESLRSHFV</sequence>
<evidence type="ECO:0000313" key="1">
    <source>
        <dbReference type="EMBL" id="DAE26061.1"/>
    </source>
</evidence>